<keyword evidence="5 11" id="KW-0256">Endoplasmic reticulum</keyword>
<comment type="caution">
    <text evidence="12">The sequence shown here is derived from an EMBL/GenBank/DDBJ whole genome shotgun (WGS) entry which is preliminary data.</text>
</comment>
<dbReference type="Proteomes" id="UP000283530">
    <property type="component" value="Unassembled WGS sequence"/>
</dbReference>
<feature type="transmembrane region" description="Helical" evidence="11">
    <location>
        <begin position="152"/>
        <end position="170"/>
    </location>
</feature>
<evidence type="ECO:0000256" key="4">
    <source>
        <dbReference type="ARBA" id="ARBA00022692"/>
    </source>
</evidence>
<keyword evidence="8 11" id="KW-1133">Transmembrane helix</keyword>
<comment type="subcellular location">
    <subcellularLocation>
        <location evidence="1 11">Endoplasmic reticulum membrane</location>
        <topology evidence="1 11">Multi-pass membrane protein</topology>
    </subcellularLocation>
</comment>
<organism evidence="12 13">
    <name type="scientific">Cinnamomum micranthum f. kanehirae</name>
    <dbReference type="NCBI Taxonomy" id="337451"/>
    <lineage>
        <taxon>Eukaryota</taxon>
        <taxon>Viridiplantae</taxon>
        <taxon>Streptophyta</taxon>
        <taxon>Embryophyta</taxon>
        <taxon>Tracheophyta</taxon>
        <taxon>Spermatophyta</taxon>
        <taxon>Magnoliopsida</taxon>
        <taxon>Magnoliidae</taxon>
        <taxon>Laurales</taxon>
        <taxon>Lauraceae</taxon>
        <taxon>Cinnamomum</taxon>
    </lineage>
</organism>
<evidence type="ECO:0000256" key="1">
    <source>
        <dbReference type="ARBA" id="ARBA00004477"/>
    </source>
</evidence>
<keyword evidence="13" id="KW-1185">Reference proteome</keyword>
<keyword evidence="3 11" id="KW-0813">Transport</keyword>
<evidence type="ECO:0000256" key="10">
    <source>
        <dbReference type="ARBA" id="ARBA00023170"/>
    </source>
</evidence>
<dbReference type="GO" id="GO:0016192">
    <property type="term" value="P:vesicle-mediated transport"/>
    <property type="evidence" value="ECO:0007669"/>
    <property type="project" value="UniProtKB-KW"/>
</dbReference>
<name>A0A3S3PRI9_9MAGN</name>
<reference evidence="12 13" key="1">
    <citation type="journal article" date="2019" name="Nat. Plants">
        <title>Stout camphor tree genome fills gaps in understanding of flowering plant genome evolution.</title>
        <authorList>
            <person name="Chaw S.M."/>
            <person name="Liu Y.C."/>
            <person name="Wu Y.W."/>
            <person name="Wang H.Y."/>
            <person name="Lin C.I."/>
            <person name="Wu C.S."/>
            <person name="Ke H.M."/>
            <person name="Chang L.Y."/>
            <person name="Hsu C.Y."/>
            <person name="Yang H.T."/>
            <person name="Sudianto E."/>
            <person name="Hsu M.H."/>
            <person name="Wu K.P."/>
            <person name="Wang L.N."/>
            <person name="Leebens-Mack J.H."/>
            <person name="Tsai I.J."/>
        </authorList>
    </citation>
    <scope>NUCLEOTIDE SEQUENCE [LARGE SCALE GENOMIC DNA]</scope>
    <source>
        <strain evidence="13">cv. Chaw 1501</strain>
        <tissue evidence="12">Young leaves</tissue>
    </source>
</reference>
<gene>
    <name evidence="12" type="ORF">CKAN_02568000</name>
</gene>
<evidence type="ECO:0000256" key="9">
    <source>
        <dbReference type="ARBA" id="ARBA00023136"/>
    </source>
</evidence>
<feature type="transmembrane region" description="Helical" evidence="11">
    <location>
        <begin position="121"/>
        <end position="140"/>
    </location>
</feature>
<feature type="transmembrane region" description="Helical" evidence="11">
    <location>
        <begin position="61"/>
        <end position="78"/>
    </location>
</feature>
<evidence type="ECO:0000313" key="13">
    <source>
        <dbReference type="Proteomes" id="UP000283530"/>
    </source>
</evidence>
<dbReference type="AlphaFoldDB" id="A0A3S3PRI9"/>
<dbReference type="GO" id="GO:0006621">
    <property type="term" value="P:protein retention in ER lumen"/>
    <property type="evidence" value="ECO:0007669"/>
    <property type="project" value="InterPro"/>
</dbReference>
<dbReference type="PRINTS" id="PR00660">
    <property type="entry name" value="ERLUMENR"/>
</dbReference>
<comment type="similarity">
    <text evidence="2 11">Belongs to the ERD2 family.</text>
</comment>
<keyword evidence="10 11" id="KW-0675">Receptor</keyword>
<dbReference type="Pfam" id="PF00810">
    <property type="entry name" value="ER_lumen_recept"/>
    <property type="match status" value="1"/>
</dbReference>
<dbReference type="PROSITE" id="PS00951">
    <property type="entry name" value="ER_LUMEN_RECEPTOR_1"/>
    <property type="match status" value="1"/>
</dbReference>
<evidence type="ECO:0000256" key="11">
    <source>
        <dbReference type="RuleBase" id="RU000634"/>
    </source>
</evidence>
<accession>A0A3S3PRI9</accession>
<evidence type="ECO:0000256" key="3">
    <source>
        <dbReference type="ARBA" id="ARBA00022448"/>
    </source>
</evidence>
<keyword evidence="6" id="KW-0931">ER-Golgi transport</keyword>
<evidence type="ECO:0000313" key="12">
    <source>
        <dbReference type="EMBL" id="RWR96298.1"/>
    </source>
</evidence>
<comment type="caution">
    <text evidence="11">Lacks conserved residue(s) required for the propagation of feature annotation.</text>
</comment>
<dbReference type="GO" id="GO:0046923">
    <property type="term" value="F:ER retention sequence binding"/>
    <property type="evidence" value="ECO:0007669"/>
    <property type="project" value="InterPro"/>
</dbReference>
<keyword evidence="7 11" id="KW-0653">Protein transport</keyword>
<feature type="transmembrane region" description="Helical" evidence="11">
    <location>
        <begin position="98"/>
        <end position="115"/>
    </location>
</feature>
<dbReference type="InterPro" id="IPR000133">
    <property type="entry name" value="ER_ret_rcpt"/>
</dbReference>
<dbReference type="OrthoDB" id="7694678at2759"/>
<dbReference type="PROSITE" id="PS00952">
    <property type="entry name" value="ER_LUMEN_RECEPTOR_2"/>
    <property type="match status" value="1"/>
</dbReference>
<dbReference type="PANTHER" id="PTHR10585">
    <property type="entry name" value="ER LUMEN PROTEIN RETAINING RECEPTOR"/>
    <property type="match status" value="1"/>
</dbReference>
<keyword evidence="4 11" id="KW-0812">Transmembrane</keyword>
<evidence type="ECO:0000256" key="6">
    <source>
        <dbReference type="ARBA" id="ARBA00022892"/>
    </source>
</evidence>
<dbReference type="GO" id="GO:0005789">
    <property type="term" value="C:endoplasmic reticulum membrane"/>
    <property type="evidence" value="ECO:0007669"/>
    <property type="project" value="UniProtKB-SubCell"/>
</dbReference>
<protein>
    <recommendedName>
        <fullName evidence="11">ER lumen protein-retaining receptor</fullName>
    </recommendedName>
</protein>
<dbReference type="GO" id="GO:0015031">
    <property type="term" value="P:protein transport"/>
    <property type="evidence" value="ECO:0007669"/>
    <property type="project" value="UniProtKB-KW"/>
</dbReference>
<dbReference type="STRING" id="337451.A0A3S3PRI9"/>
<evidence type="ECO:0000256" key="8">
    <source>
        <dbReference type="ARBA" id="ARBA00022989"/>
    </source>
</evidence>
<sequence>MNIFRLAGDVSHLSSVLILLLKIYGTKSCSGISLKTQELYVVVFMARYLDLFTNCVSRYNLVMKLVFVGSSVSIIWYIRLHPIVWKSYDGEQDTFPHYFLIAGSFAMAILYHEGFLLQEVFWAFSIYLEAVAILPQLVLLQRSRNVDNLTGQYVFFLGAYRGLYLMNWIYRYFNDKPYIRWITWSSSFVQTALYVDFFYYYFISWKNNEKLQLPA</sequence>
<proteinExistence type="inferred from homology"/>
<feature type="transmembrane region" description="Helical" evidence="11">
    <location>
        <begin position="182"/>
        <end position="202"/>
    </location>
</feature>
<keyword evidence="9 11" id="KW-0472">Membrane</keyword>
<evidence type="ECO:0000256" key="5">
    <source>
        <dbReference type="ARBA" id="ARBA00022824"/>
    </source>
</evidence>
<dbReference type="EMBL" id="QPKB01000012">
    <property type="protein sequence ID" value="RWR96298.1"/>
    <property type="molecule type" value="Genomic_DNA"/>
</dbReference>
<evidence type="ECO:0000256" key="7">
    <source>
        <dbReference type="ARBA" id="ARBA00022927"/>
    </source>
</evidence>
<evidence type="ECO:0000256" key="2">
    <source>
        <dbReference type="ARBA" id="ARBA00010120"/>
    </source>
</evidence>